<dbReference type="PANTHER" id="PTHR31527">
    <property type="entry name" value="RE64534P"/>
    <property type="match status" value="1"/>
</dbReference>
<dbReference type="PANTHER" id="PTHR31527:SF0">
    <property type="entry name" value="RE64534P"/>
    <property type="match status" value="1"/>
</dbReference>
<dbReference type="STRING" id="284811.Q750E2"/>
<reference evidence="3 4" key="1">
    <citation type="journal article" date="2004" name="Science">
        <title>The Ashbya gossypii genome as a tool for mapping the ancient Saccharomyces cerevisiae genome.</title>
        <authorList>
            <person name="Dietrich F.S."/>
            <person name="Voegeli S."/>
            <person name="Brachat S."/>
            <person name="Lerch A."/>
            <person name="Gates K."/>
            <person name="Steiner S."/>
            <person name="Mohr C."/>
            <person name="Pohlmann R."/>
            <person name="Luedi P."/>
            <person name="Choi S."/>
            <person name="Wing R.A."/>
            <person name="Flavier A."/>
            <person name="Gaffney T.D."/>
            <person name="Philippsen P."/>
        </authorList>
    </citation>
    <scope>NUCLEOTIDE SEQUENCE [LARGE SCALE GENOMIC DNA]</scope>
    <source>
        <strain evidence="4">ATCC 10895 / CBS 109.51 / FGSC 9923 / NRRL Y-1056</strain>
    </source>
</reference>
<feature type="domain" description="DUF1989" evidence="2">
    <location>
        <begin position="58"/>
        <end position="233"/>
    </location>
</feature>
<dbReference type="GeneID" id="4622977"/>
<keyword evidence="4" id="KW-1185">Reference proteome</keyword>
<dbReference type="EMBL" id="AE016820">
    <property type="protein sequence ID" value="AAS54502.2"/>
    <property type="molecule type" value="Genomic_DNA"/>
</dbReference>
<gene>
    <name evidence="3" type="ORF">AGOS_AGR013C</name>
</gene>
<dbReference type="AlphaFoldDB" id="Q750E2"/>
<name>Q750E2_EREGS</name>
<sequence length="304" mass="33997">MAVGEHTFVSQRAEPRYHGNPKPMPAYYPTSKDSALVPDFGFYDSIRGAPRRVVKTYEVPVRAGQAWKAPRGSVVRVSTPYGPQVLDFNCWEANSSFKEHLWAARTRQLQSSHVSTYDRLWSNLPYLRPLLTIIDDSLADYGPDEHGGRVHDLLGTRCDPYVDKLLSGEDNDFHCHSNLYRAIRPFGGGEHHVHDVLNLFQVTGLNEHGQYFMEASPAKPGDYIEFFAEVDLLCAISTCPGGDLSMWGWGEGAVGANEKNVTDMSSVCRPVRVEVFELDDPETVLRGWSSPQPVRYGGNHGIEN</sequence>
<feature type="region of interest" description="Disordered" evidence="1">
    <location>
        <begin position="1"/>
        <end position="24"/>
    </location>
</feature>
<dbReference type="InterPro" id="IPR018959">
    <property type="entry name" value="DUF1989"/>
</dbReference>
<dbReference type="Pfam" id="PF09347">
    <property type="entry name" value="DUF1989"/>
    <property type="match status" value="1"/>
</dbReference>
<evidence type="ECO:0000313" key="4">
    <source>
        <dbReference type="Proteomes" id="UP000000591"/>
    </source>
</evidence>
<dbReference type="eggNOG" id="ENOG502QSJ0">
    <property type="taxonomic scope" value="Eukaryota"/>
</dbReference>
<evidence type="ECO:0000313" key="3">
    <source>
        <dbReference type="EMBL" id="AAS54502.2"/>
    </source>
</evidence>
<protein>
    <submittedName>
        <fullName evidence="3">AGR013Cp</fullName>
    </submittedName>
</protein>
<dbReference type="RefSeq" id="NP_986678.2">
    <property type="nucleotide sequence ID" value="NM_211740.2"/>
</dbReference>
<dbReference type="Proteomes" id="UP000000591">
    <property type="component" value="Chromosome VII"/>
</dbReference>
<dbReference type="OrthoDB" id="504708at2759"/>
<dbReference type="OMA" id="FMKASPV"/>
<proteinExistence type="predicted"/>
<reference evidence="4" key="2">
    <citation type="journal article" date="2013" name="G3 (Bethesda)">
        <title>Genomes of Ashbya fungi isolated from insects reveal four mating-type loci, numerous translocations, lack of transposons, and distinct gene duplications.</title>
        <authorList>
            <person name="Dietrich F.S."/>
            <person name="Voegeli S."/>
            <person name="Kuo S."/>
            <person name="Philippsen P."/>
        </authorList>
    </citation>
    <scope>GENOME REANNOTATION</scope>
    <source>
        <strain evidence="4">ATCC 10895 / CBS 109.51 / FGSC 9923 / NRRL Y-1056</strain>
    </source>
</reference>
<organism evidence="3 4">
    <name type="scientific">Eremothecium gossypii (strain ATCC 10895 / CBS 109.51 / FGSC 9923 / NRRL Y-1056)</name>
    <name type="common">Yeast</name>
    <name type="synonym">Ashbya gossypii</name>
    <dbReference type="NCBI Taxonomy" id="284811"/>
    <lineage>
        <taxon>Eukaryota</taxon>
        <taxon>Fungi</taxon>
        <taxon>Dikarya</taxon>
        <taxon>Ascomycota</taxon>
        <taxon>Saccharomycotina</taxon>
        <taxon>Saccharomycetes</taxon>
        <taxon>Saccharomycetales</taxon>
        <taxon>Saccharomycetaceae</taxon>
        <taxon>Eremothecium</taxon>
    </lineage>
</organism>
<dbReference type="KEGG" id="ago:AGOS_AGR013C"/>
<accession>Q750E2</accession>
<evidence type="ECO:0000256" key="1">
    <source>
        <dbReference type="SAM" id="MobiDB-lite"/>
    </source>
</evidence>
<dbReference type="HOGENOM" id="CLU_054069_0_0_1"/>
<dbReference type="InParanoid" id="Q750E2"/>
<evidence type="ECO:0000259" key="2">
    <source>
        <dbReference type="Pfam" id="PF09347"/>
    </source>
</evidence>